<evidence type="ECO:0000256" key="8">
    <source>
        <dbReference type="SAM" id="Phobius"/>
    </source>
</evidence>
<dbReference type="Pfam" id="PF07690">
    <property type="entry name" value="MFS_1"/>
    <property type="match status" value="1"/>
</dbReference>
<feature type="transmembrane region" description="Helical" evidence="8">
    <location>
        <begin position="301"/>
        <end position="323"/>
    </location>
</feature>
<dbReference type="OrthoDB" id="102502at2"/>
<dbReference type="InterPro" id="IPR004638">
    <property type="entry name" value="EmrB-like"/>
</dbReference>
<sequence>MQIQPERTRKLAQALLLLGLSLGYFMVLLDMTVVSVALPAIRADLGGGIAGLQWVVNAYTIVFAGLLLSMGAIADKLGAKRVYIGGLALFLIASGTSAAAPSLGLLIGLRAVLGVGGAALLPASLSLFAHTFPEPARRARALGIWAAVTGIAMASGPVIGGLLVDTLGWRSIFLLNVPLALISLIMTMQLVGETDRHAQRSFDLSGQVSAIAGIVALSFALMEGESWGWRSPIIIGAFGLALLCAVTFLRVEARGKTPLLPLRLFRNPTVSAGMLAGMAINIGISGILFILPLYWEQIRGLSAHMAGLALLPMMVPMAFNPIFTGRIVARIGARIPMTIGFGLGAVGTLLQLGVDRNSGYTLTLVGLLLIGFGVSLTVPALMAAVISAVPKEQTGAASGALNSTRQLGATLGVAILGAMLSGSQSFMAGMQMSLAVTAVILLGGSVFSFLFYWAHEGVRQVCAKRHHPSATGVGVTVG</sequence>
<keyword evidence="3" id="KW-0813">Transport</keyword>
<evidence type="ECO:0000313" key="11">
    <source>
        <dbReference type="Proteomes" id="UP000276128"/>
    </source>
</evidence>
<feature type="transmembrane region" description="Helical" evidence="8">
    <location>
        <begin position="407"/>
        <end position="426"/>
    </location>
</feature>
<dbReference type="InterPro" id="IPR036259">
    <property type="entry name" value="MFS_trans_sf"/>
</dbReference>
<feature type="transmembrane region" description="Helical" evidence="8">
    <location>
        <begin position="204"/>
        <end position="221"/>
    </location>
</feature>
<proteinExistence type="inferred from homology"/>
<evidence type="ECO:0000256" key="2">
    <source>
        <dbReference type="ARBA" id="ARBA00008537"/>
    </source>
</evidence>
<dbReference type="Gene3D" id="1.20.1250.20">
    <property type="entry name" value="MFS general substrate transporter like domains"/>
    <property type="match status" value="1"/>
</dbReference>
<feature type="transmembrane region" description="Helical" evidence="8">
    <location>
        <begin position="141"/>
        <end position="163"/>
    </location>
</feature>
<dbReference type="CDD" id="cd17321">
    <property type="entry name" value="MFS_MMR_MDR_like"/>
    <property type="match status" value="1"/>
</dbReference>
<dbReference type="PROSITE" id="PS50850">
    <property type="entry name" value="MFS"/>
    <property type="match status" value="1"/>
</dbReference>
<dbReference type="Proteomes" id="UP000276128">
    <property type="component" value="Unassembled WGS sequence"/>
</dbReference>
<dbReference type="GO" id="GO:0005886">
    <property type="term" value="C:plasma membrane"/>
    <property type="evidence" value="ECO:0007669"/>
    <property type="project" value="UniProtKB-SubCell"/>
</dbReference>
<protein>
    <submittedName>
        <fullName evidence="10">DHA2 family efflux MFS transporter permease subunit</fullName>
    </submittedName>
</protein>
<name>A0A3S0C9U8_9BACL</name>
<keyword evidence="5 8" id="KW-0812">Transmembrane</keyword>
<feature type="transmembrane region" description="Helical" evidence="8">
    <location>
        <begin position="233"/>
        <end position="251"/>
    </location>
</feature>
<evidence type="ECO:0000256" key="5">
    <source>
        <dbReference type="ARBA" id="ARBA00022692"/>
    </source>
</evidence>
<reference evidence="10 11" key="1">
    <citation type="submission" date="2018-12" db="EMBL/GenBank/DDBJ databases">
        <title>Bacillus ochoae sp. nov., Paenibacillus whitsoniae sp. nov., Paenibacillus spiritus sp. nov. Isolated from the Mars Exploration Rover during spacecraft assembly.</title>
        <authorList>
            <person name="Seuylemezian A."/>
            <person name="Vaishampayan P."/>
        </authorList>
    </citation>
    <scope>NUCLEOTIDE SEQUENCE [LARGE SCALE GENOMIC DNA]</scope>
    <source>
        <strain evidence="10 11">MER 54</strain>
    </source>
</reference>
<gene>
    <name evidence="10" type="ORF">EJQ19_13705</name>
</gene>
<keyword evidence="11" id="KW-1185">Reference proteome</keyword>
<feature type="transmembrane region" description="Helical" evidence="8">
    <location>
        <begin position="272"/>
        <end position="295"/>
    </location>
</feature>
<comment type="subcellular location">
    <subcellularLocation>
        <location evidence="1">Cell membrane</location>
        <topology evidence="1">Multi-pass membrane protein</topology>
    </subcellularLocation>
</comment>
<feature type="transmembrane region" description="Helical" evidence="8">
    <location>
        <begin position="82"/>
        <end position="101"/>
    </location>
</feature>
<dbReference type="Gene3D" id="1.20.1720.10">
    <property type="entry name" value="Multidrug resistance protein D"/>
    <property type="match status" value="1"/>
</dbReference>
<feature type="transmembrane region" description="Helical" evidence="8">
    <location>
        <begin position="169"/>
        <end position="192"/>
    </location>
</feature>
<dbReference type="AlphaFoldDB" id="A0A3S0C9U8"/>
<feature type="domain" description="Major facilitator superfamily (MFS) profile" evidence="9">
    <location>
        <begin position="16"/>
        <end position="456"/>
    </location>
</feature>
<dbReference type="SUPFAM" id="SSF103473">
    <property type="entry name" value="MFS general substrate transporter"/>
    <property type="match status" value="2"/>
</dbReference>
<feature type="transmembrane region" description="Helical" evidence="8">
    <location>
        <begin position="12"/>
        <end position="38"/>
    </location>
</feature>
<dbReference type="NCBIfam" id="TIGR00711">
    <property type="entry name" value="efflux_EmrB"/>
    <property type="match status" value="1"/>
</dbReference>
<accession>A0A3S0C9U8</accession>
<feature type="transmembrane region" description="Helical" evidence="8">
    <location>
        <begin position="50"/>
        <end position="70"/>
    </location>
</feature>
<feature type="transmembrane region" description="Helical" evidence="8">
    <location>
        <begin position="360"/>
        <end position="386"/>
    </location>
</feature>
<keyword evidence="7 8" id="KW-0472">Membrane</keyword>
<dbReference type="PANTHER" id="PTHR42718:SF9">
    <property type="entry name" value="MAJOR FACILITATOR SUPERFAMILY MULTIDRUG TRANSPORTER MFSC"/>
    <property type="match status" value="1"/>
</dbReference>
<dbReference type="EMBL" id="RXHU01000035">
    <property type="protein sequence ID" value="RTE09184.1"/>
    <property type="molecule type" value="Genomic_DNA"/>
</dbReference>
<dbReference type="GO" id="GO:0022857">
    <property type="term" value="F:transmembrane transporter activity"/>
    <property type="evidence" value="ECO:0007669"/>
    <property type="project" value="InterPro"/>
</dbReference>
<comment type="similarity">
    <text evidence="2">Belongs to the major facilitator superfamily. EmrB family.</text>
</comment>
<feature type="transmembrane region" description="Helical" evidence="8">
    <location>
        <begin position="335"/>
        <end position="354"/>
    </location>
</feature>
<dbReference type="InterPro" id="IPR011701">
    <property type="entry name" value="MFS"/>
</dbReference>
<dbReference type="InterPro" id="IPR020846">
    <property type="entry name" value="MFS_dom"/>
</dbReference>
<evidence type="ECO:0000256" key="3">
    <source>
        <dbReference type="ARBA" id="ARBA00022448"/>
    </source>
</evidence>
<feature type="transmembrane region" description="Helical" evidence="8">
    <location>
        <begin position="107"/>
        <end position="129"/>
    </location>
</feature>
<feature type="transmembrane region" description="Helical" evidence="8">
    <location>
        <begin position="432"/>
        <end position="454"/>
    </location>
</feature>
<keyword evidence="4" id="KW-1003">Cell membrane</keyword>
<evidence type="ECO:0000256" key="4">
    <source>
        <dbReference type="ARBA" id="ARBA00022475"/>
    </source>
</evidence>
<evidence type="ECO:0000313" key="10">
    <source>
        <dbReference type="EMBL" id="RTE09184.1"/>
    </source>
</evidence>
<dbReference type="PANTHER" id="PTHR42718">
    <property type="entry name" value="MAJOR FACILITATOR SUPERFAMILY MULTIDRUG TRANSPORTER MFSC"/>
    <property type="match status" value="1"/>
</dbReference>
<evidence type="ECO:0000256" key="7">
    <source>
        <dbReference type="ARBA" id="ARBA00023136"/>
    </source>
</evidence>
<evidence type="ECO:0000259" key="9">
    <source>
        <dbReference type="PROSITE" id="PS50850"/>
    </source>
</evidence>
<evidence type="ECO:0000256" key="1">
    <source>
        <dbReference type="ARBA" id="ARBA00004651"/>
    </source>
</evidence>
<keyword evidence="6 8" id="KW-1133">Transmembrane helix</keyword>
<organism evidence="10 11">
    <name type="scientific">Paenibacillus whitsoniae</name>
    <dbReference type="NCBI Taxonomy" id="2496558"/>
    <lineage>
        <taxon>Bacteria</taxon>
        <taxon>Bacillati</taxon>
        <taxon>Bacillota</taxon>
        <taxon>Bacilli</taxon>
        <taxon>Bacillales</taxon>
        <taxon>Paenibacillaceae</taxon>
        <taxon>Paenibacillus</taxon>
    </lineage>
</organism>
<comment type="caution">
    <text evidence="10">The sequence shown here is derived from an EMBL/GenBank/DDBJ whole genome shotgun (WGS) entry which is preliminary data.</text>
</comment>
<evidence type="ECO:0000256" key="6">
    <source>
        <dbReference type="ARBA" id="ARBA00022989"/>
    </source>
</evidence>